<dbReference type="PANTHER" id="PTHR37259:SF2">
    <property type="entry name" value="OS07G0474300 PROTEIN"/>
    <property type="match status" value="1"/>
</dbReference>
<dbReference type="PANTHER" id="PTHR37259">
    <property type="entry name" value="OS07G0474300 PROTEIN"/>
    <property type="match status" value="1"/>
</dbReference>
<sequence length="191" mass="21371">MSSRMRSSKPPLPKSPIRLLSRQASSSTLQTPPPGLKNPGRRLSHGDKEPKLPIEYSSEFGEEEDDLRKRGEASNLEDLAADSAPPVFERGRLYEEYSARRNERLKRKNVGEESVVIKGTNYNLGVEPVTAKRRGTIKKKTETTAATKPPRYSLRSMTKENKKPPPPLPMNVSAVTSAKMKSVTTMRARRI</sequence>
<dbReference type="EMBL" id="CAKOAT010391821">
    <property type="protein sequence ID" value="CAH8365290.1"/>
    <property type="molecule type" value="Genomic_DNA"/>
</dbReference>
<evidence type="ECO:0000313" key="2">
    <source>
        <dbReference type="EMBL" id="CAH8365290.1"/>
    </source>
</evidence>
<evidence type="ECO:0000313" key="3">
    <source>
        <dbReference type="Proteomes" id="UP001642260"/>
    </source>
</evidence>
<dbReference type="AlphaFoldDB" id="A0ABC8L4M5"/>
<proteinExistence type="predicted"/>
<feature type="region of interest" description="Disordered" evidence="1">
    <location>
        <begin position="133"/>
        <end position="191"/>
    </location>
</feature>
<name>A0ABC8L4M5_ERUVS</name>
<accession>A0ABC8L4M5</accession>
<evidence type="ECO:0000256" key="1">
    <source>
        <dbReference type="SAM" id="MobiDB-lite"/>
    </source>
</evidence>
<gene>
    <name evidence="2" type="ORF">ERUC_LOCUS30352</name>
</gene>
<keyword evidence="3" id="KW-1185">Reference proteome</keyword>
<reference evidence="2 3" key="1">
    <citation type="submission" date="2022-03" db="EMBL/GenBank/DDBJ databases">
        <authorList>
            <person name="Macdonald S."/>
            <person name="Ahmed S."/>
            <person name="Newling K."/>
        </authorList>
    </citation>
    <scope>NUCLEOTIDE SEQUENCE [LARGE SCALE GENOMIC DNA]</scope>
</reference>
<dbReference type="Proteomes" id="UP001642260">
    <property type="component" value="Unassembled WGS sequence"/>
</dbReference>
<comment type="caution">
    <text evidence="2">The sequence shown here is derived from an EMBL/GenBank/DDBJ whole genome shotgun (WGS) entry which is preliminary data.</text>
</comment>
<protein>
    <submittedName>
        <fullName evidence="2">Uncharacterized protein</fullName>
    </submittedName>
</protein>
<feature type="region of interest" description="Disordered" evidence="1">
    <location>
        <begin position="1"/>
        <end position="87"/>
    </location>
</feature>
<organism evidence="2 3">
    <name type="scientific">Eruca vesicaria subsp. sativa</name>
    <name type="common">Garden rocket</name>
    <name type="synonym">Eruca sativa</name>
    <dbReference type="NCBI Taxonomy" id="29727"/>
    <lineage>
        <taxon>Eukaryota</taxon>
        <taxon>Viridiplantae</taxon>
        <taxon>Streptophyta</taxon>
        <taxon>Embryophyta</taxon>
        <taxon>Tracheophyta</taxon>
        <taxon>Spermatophyta</taxon>
        <taxon>Magnoliopsida</taxon>
        <taxon>eudicotyledons</taxon>
        <taxon>Gunneridae</taxon>
        <taxon>Pentapetalae</taxon>
        <taxon>rosids</taxon>
        <taxon>malvids</taxon>
        <taxon>Brassicales</taxon>
        <taxon>Brassicaceae</taxon>
        <taxon>Brassiceae</taxon>
        <taxon>Eruca</taxon>
    </lineage>
</organism>